<dbReference type="EMBL" id="ADNU01000012">
    <property type="protein sequence ID" value="EFG48426.1"/>
    <property type="molecule type" value="Genomic_DNA"/>
</dbReference>
<feature type="domain" description="HTH luxR-type" evidence="1">
    <location>
        <begin position="1"/>
        <end position="37"/>
    </location>
</feature>
<evidence type="ECO:0000313" key="2">
    <source>
        <dbReference type="EMBL" id="EFG48426.1"/>
    </source>
</evidence>
<dbReference type="Proteomes" id="UP000005714">
    <property type="component" value="Unassembled WGS sequence"/>
</dbReference>
<comment type="caution">
    <text evidence="2">The sequence shown here is derived from an EMBL/GenBank/DDBJ whole genome shotgun (WGS) entry which is preliminary data.</text>
</comment>
<protein>
    <recommendedName>
        <fullName evidence="1">HTH luxR-type domain-containing protein</fullName>
    </recommendedName>
</protein>
<accession>D4YKD4</accession>
<dbReference type="InterPro" id="IPR016032">
    <property type="entry name" value="Sig_transdc_resp-reg_C-effctor"/>
</dbReference>
<name>D4YKD4_9MICO</name>
<sequence length="41" mass="4978">MRLGLSQRTVETYVRRLFTKLDVNSRFKIVAWYMNQENTDP</sequence>
<dbReference type="Pfam" id="PF00196">
    <property type="entry name" value="GerE"/>
    <property type="match status" value="1"/>
</dbReference>
<evidence type="ECO:0000259" key="1">
    <source>
        <dbReference type="PROSITE" id="PS50043"/>
    </source>
</evidence>
<dbReference type="InterPro" id="IPR000792">
    <property type="entry name" value="Tscrpt_reg_LuxR_C"/>
</dbReference>
<organism evidence="2 3">
    <name type="scientific">Brevibacterium mcbrellneri ATCC 49030</name>
    <dbReference type="NCBI Taxonomy" id="585530"/>
    <lineage>
        <taxon>Bacteria</taxon>
        <taxon>Bacillati</taxon>
        <taxon>Actinomycetota</taxon>
        <taxon>Actinomycetes</taxon>
        <taxon>Micrococcales</taxon>
        <taxon>Brevibacteriaceae</taxon>
        <taxon>Brevibacterium</taxon>
    </lineage>
</organism>
<reference evidence="2 3" key="1">
    <citation type="submission" date="2010-04" db="EMBL/GenBank/DDBJ databases">
        <authorList>
            <person name="Qin X."/>
            <person name="Bachman B."/>
            <person name="Battles P."/>
            <person name="Bell A."/>
            <person name="Bess C."/>
            <person name="Bickham C."/>
            <person name="Chaboub L."/>
            <person name="Chen D."/>
            <person name="Coyle M."/>
            <person name="Deiros D.R."/>
            <person name="Dinh H."/>
            <person name="Forbes L."/>
            <person name="Fowler G."/>
            <person name="Francisco L."/>
            <person name="Fu Q."/>
            <person name="Gubbala S."/>
            <person name="Hale W."/>
            <person name="Han Y."/>
            <person name="Hemphill L."/>
            <person name="Highlander S.K."/>
            <person name="Hirani K."/>
            <person name="Hogues M."/>
            <person name="Jackson L."/>
            <person name="Jakkamsetti A."/>
            <person name="Javaid M."/>
            <person name="Jiang H."/>
            <person name="Korchina V."/>
            <person name="Kovar C."/>
            <person name="Lara F."/>
            <person name="Lee S."/>
            <person name="Mata R."/>
            <person name="Mathew T."/>
            <person name="Moen C."/>
            <person name="Morales K."/>
            <person name="Munidasa M."/>
            <person name="Nazareth L."/>
            <person name="Ngo R."/>
            <person name="Nguyen L."/>
            <person name="Okwuonu G."/>
            <person name="Ongeri F."/>
            <person name="Patil S."/>
            <person name="Petrosino J."/>
            <person name="Pham C."/>
            <person name="Pham P."/>
            <person name="Pu L.-L."/>
            <person name="Puazo M."/>
            <person name="Raj R."/>
            <person name="Reid J."/>
            <person name="Rouhana J."/>
            <person name="Saada N."/>
            <person name="Shang Y."/>
            <person name="Simmons D."/>
            <person name="Thornton R."/>
            <person name="Warren J."/>
            <person name="Weissenberger G."/>
            <person name="Zhang J."/>
            <person name="Zhang L."/>
            <person name="Zhou C."/>
            <person name="Zhu D."/>
            <person name="Muzny D."/>
            <person name="Worley K."/>
            <person name="Gibbs R."/>
        </authorList>
    </citation>
    <scope>NUCLEOTIDE SEQUENCE [LARGE SCALE GENOMIC DNA]</scope>
    <source>
        <strain evidence="2 3">ATCC 49030</strain>
    </source>
</reference>
<dbReference type="GO" id="GO:0003677">
    <property type="term" value="F:DNA binding"/>
    <property type="evidence" value="ECO:0007669"/>
    <property type="project" value="InterPro"/>
</dbReference>
<keyword evidence="3" id="KW-1185">Reference proteome</keyword>
<dbReference type="GO" id="GO:0006355">
    <property type="term" value="P:regulation of DNA-templated transcription"/>
    <property type="evidence" value="ECO:0007669"/>
    <property type="project" value="InterPro"/>
</dbReference>
<dbReference type="AlphaFoldDB" id="D4YKD4"/>
<dbReference type="SUPFAM" id="SSF46894">
    <property type="entry name" value="C-terminal effector domain of the bipartite response regulators"/>
    <property type="match status" value="1"/>
</dbReference>
<evidence type="ECO:0000313" key="3">
    <source>
        <dbReference type="Proteomes" id="UP000005714"/>
    </source>
</evidence>
<dbReference type="PROSITE" id="PS50043">
    <property type="entry name" value="HTH_LUXR_2"/>
    <property type="match status" value="1"/>
</dbReference>
<gene>
    <name evidence="2" type="ORF">HMPREF0183_0394</name>
</gene>
<proteinExistence type="predicted"/>
<dbReference type="Gene3D" id="1.10.10.10">
    <property type="entry name" value="Winged helix-like DNA-binding domain superfamily/Winged helix DNA-binding domain"/>
    <property type="match status" value="1"/>
</dbReference>
<dbReference type="InterPro" id="IPR036388">
    <property type="entry name" value="WH-like_DNA-bd_sf"/>
</dbReference>